<evidence type="ECO:0000256" key="8">
    <source>
        <dbReference type="ARBA" id="ARBA00023002"/>
    </source>
</evidence>
<evidence type="ECO:0000256" key="5">
    <source>
        <dbReference type="ARBA" id="ARBA00022692"/>
    </source>
</evidence>
<evidence type="ECO:0000256" key="2">
    <source>
        <dbReference type="ARBA" id="ARBA00004167"/>
    </source>
</evidence>
<dbReference type="GO" id="GO:0016705">
    <property type="term" value="F:oxidoreductase activity, acting on paired donors, with incorporation or reduction of molecular oxygen"/>
    <property type="evidence" value="ECO:0007669"/>
    <property type="project" value="InterPro"/>
</dbReference>
<sequence>MLLKFGEAPVIIASTAEAAKEIMKTHDHIFCTRPLSSSAKVLLGRGQGIALAPYGDHWRQLRKICTLELLNAKRITSFRPIREEEVIRFIRSVSSASESGPLVNLSRMISMYVTDTTVHCIMGGRFKENETLLGYVRGAVQAVGGFTLPDLFPSSRLVRVMSSTLHRAEVFRDSLLGFMEGVIGDHPHKRSSEEVQQEDLVNVLLRVQREGNLQFPLTMDNIKAVIFDLFAGGSEAPATTLQWAMAELMRNPSLMSRAQDEVRRAFMGQMKVAEEGLDDLSYLRCIIKETLRLHIPGPFLLPRECQEQCNILGYDVPKGTTVIVNAWAISRDPEYWDEPESFLPDRFLGSAKDFRGNNFEIIPFGAGRRMCPGMQFGIANIELALASLLFYFDWALPDGILPSNLDMTEGFGITASKKMDLLLRATVHVPLP</sequence>
<dbReference type="GO" id="GO:0004497">
    <property type="term" value="F:monooxygenase activity"/>
    <property type="evidence" value="ECO:0007669"/>
    <property type="project" value="UniProtKB-KW"/>
</dbReference>
<dbReference type="PROSITE" id="PS00086">
    <property type="entry name" value="CYTOCHROME_P450"/>
    <property type="match status" value="1"/>
</dbReference>
<keyword evidence="10 13" id="KW-0503">Monooxygenase</keyword>
<dbReference type="PRINTS" id="PR00463">
    <property type="entry name" value="EP450I"/>
</dbReference>
<dbReference type="InterPro" id="IPR017972">
    <property type="entry name" value="Cyt_P450_CS"/>
</dbReference>
<keyword evidence="9 12" id="KW-0408">Iron</keyword>
<evidence type="ECO:0000256" key="9">
    <source>
        <dbReference type="ARBA" id="ARBA00023004"/>
    </source>
</evidence>
<reference evidence="14" key="1">
    <citation type="submission" date="2023-07" db="EMBL/GenBank/DDBJ databases">
        <title>A chromosome-level genome assembly of Lolium multiflorum.</title>
        <authorList>
            <person name="Chen Y."/>
            <person name="Copetti D."/>
            <person name="Kolliker R."/>
            <person name="Studer B."/>
        </authorList>
    </citation>
    <scope>NUCLEOTIDE SEQUENCE</scope>
    <source>
        <strain evidence="14">02402/16</strain>
        <tissue evidence="14">Leaf</tissue>
    </source>
</reference>
<evidence type="ECO:0000256" key="10">
    <source>
        <dbReference type="ARBA" id="ARBA00023033"/>
    </source>
</evidence>
<comment type="cofactor">
    <cofactor evidence="1 12">
        <name>heme</name>
        <dbReference type="ChEBI" id="CHEBI:30413"/>
    </cofactor>
</comment>
<keyword evidence="15" id="KW-1185">Reference proteome</keyword>
<name>A0AAD8RE06_LOLMU</name>
<dbReference type="Gene3D" id="1.10.630.10">
    <property type="entry name" value="Cytochrome P450"/>
    <property type="match status" value="1"/>
</dbReference>
<keyword evidence="5" id="KW-0812">Transmembrane</keyword>
<evidence type="ECO:0008006" key="16">
    <source>
        <dbReference type="Google" id="ProtNLM"/>
    </source>
</evidence>
<comment type="similarity">
    <text evidence="3 13">Belongs to the cytochrome P450 family.</text>
</comment>
<accession>A0AAD8RE06</accession>
<evidence type="ECO:0000256" key="3">
    <source>
        <dbReference type="ARBA" id="ARBA00010617"/>
    </source>
</evidence>
<dbReference type="GO" id="GO:0005506">
    <property type="term" value="F:iron ion binding"/>
    <property type="evidence" value="ECO:0007669"/>
    <property type="project" value="InterPro"/>
</dbReference>
<dbReference type="PANTHER" id="PTHR47953:SF19">
    <property type="entry name" value="OS06G0641600 PROTEIN"/>
    <property type="match status" value="1"/>
</dbReference>
<dbReference type="InterPro" id="IPR052306">
    <property type="entry name" value="CYP450_71D"/>
</dbReference>
<organism evidence="14 15">
    <name type="scientific">Lolium multiflorum</name>
    <name type="common">Italian ryegrass</name>
    <name type="synonym">Lolium perenne subsp. multiflorum</name>
    <dbReference type="NCBI Taxonomy" id="4521"/>
    <lineage>
        <taxon>Eukaryota</taxon>
        <taxon>Viridiplantae</taxon>
        <taxon>Streptophyta</taxon>
        <taxon>Embryophyta</taxon>
        <taxon>Tracheophyta</taxon>
        <taxon>Spermatophyta</taxon>
        <taxon>Magnoliopsida</taxon>
        <taxon>Liliopsida</taxon>
        <taxon>Poales</taxon>
        <taxon>Poaceae</taxon>
        <taxon>BOP clade</taxon>
        <taxon>Pooideae</taxon>
        <taxon>Poodae</taxon>
        <taxon>Poeae</taxon>
        <taxon>Poeae Chloroplast Group 2 (Poeae type)</taxon>
        <taxon>Loliodinae</taxon>
        <taxon>Loliinae</taxon>
        <taxon>Lolium</taxon>
    </lineage>
</organism>
<evidence type="ECO:0000256" key="11">
    <source>
        <dbReference type="ARBA" id="ARBA00023136"/>
    </source>
</evidence>
<dbReference type="PANTHER" id="PTHR47953">
    <property type="entry name" value="OS08G0105600 PROTEIN"/>
    <property type="match status" value="1"/>
</dbReference>
<keyword evidence="8 13" id="KW-0560">Oxidoreductase</keyword>
<dbReference type="FunFam" id="1.10.630.10:FF:000064">
    <property type="entry name" value="Cytochrome P450 monooxygenase"/>
    <property type="match status" value="1"/>
</dbReference>
<dbReference type="SUPFAM" id="SSF48264">
    <property type="entry name" value="Cytochrome P450"/>
    <property type="match status" value="1"/>
</dbReference>
<keyword evidence="11" id="KW-0472">Membrane</keyword>
<dbReference type="PRINTS" id="PR00385">
    <property type="entry name" value="P450"/>
</dbReference>
<evidence type="ECO:0000256" key="1">
    <source>
        <dbReference type="ARBA" id="ARBA00001971"/>
    </source>
</evidence>
<dbReference type="GO" id="GO:0020037">
    <property type="term" value="F:heme binding"/>
    <property type="evidence" value="ECO:0007669"/>
    <property type="project" value="InterPro"/>
</dbReference>
<keyword evidence="7" id="KW-1133">Transmembrane helix</keyword>
<protein>
    <recommendedName>
        <fullName evidence="16">Cytochrome P450</fullName>
    </recommendedName>
</protein>
<keyword evidence="6 12" id="KW-0479">Metal-binding</keyword>
<comment type="subcellular location">
    <subcellularLocation>
        <location evidence="2">Membrane</location>
        <topology evidence="2">Single-pass membrane protein</topology>
    </subcellularLocation>
</comment>
<dbReference type="Proteomes" id="UP001231189">
    <property type="component" value="Unassembled WGS sequence"/>
</dbReference>
<dbReference type="InterPro" id="IPR002401">
    <property type="entry name" value="Cyt_P450_E_grp-I"/>
</dbReference>
<feature type="binding site" description="axial binding residue" evidence="12">
    <location>
        <position position="371"/>
    </location>
    <ligand>
        <name>heme</name>
        <dbReference type="ChEBI" id="CHEBI:30413"/>
    </ligand>
    <ligandPart>
        <name>Fe</name>
        <dbReference type="ChEBI" id="CHEBI:18248"/>
    </ligandPart>
</feature>
<dbReference type="CDD" id="cd11072">
    <property type="entry name" value="CYP71-like"/>
    <property type="match status" value="1"/>
</dbReference>
<dbReference type="InterPro" id="IPR036396">
    <property type="entry name" value="Cyt_P450_sf"/>
</dbReference>
<evidence type="ECO:0000256" key="12">
    <source>
        <dbReference type="PIRSR" id="PIRSR602401-1"/>
    </source>
</evidence>
<dbReference type="AlphaFoldDB" id="A0AAD8RE06"/>
<dbReference type="GO" id="GO:0016020">
    <property type="term" value="C:membrane"/>
    <property type="evidence" value="ECO:0007669"/>
    <property type="project" value="UniProtKB-SubCell"/>
</dbReference>
<keyword evidence="4 12" id="KW-0349">Heme</keyword>
<dbReference type="Pfam" id="PF00067">
    <property type="entry name" value="p450"/>
    <property type="match status" value="1"/>
</dbReference>
<comment type="caution">
    <text evidence="14">The sequence shown here is derived from an EMBL/GenBank/DDBJ whole genome shotgun (WGS) entry which is preliminary data.</text>
</comment>
<evidence type="ECO:0000256" key="6">
    <source>
        <dbReference type="ARBA" id="ARBA00022723"/>
    </source>
</evidence>
<dbReference type="InterPro" id="IPR001128">
    <property type="entry name" value="Cyt_P450"/>
</dbReference>
<evidence type="ECO:0000256" key="4">
    <source>
        <dbReference type="ARBA" id="ARBA00022617"/>
    </source>
</evidence>
<proteinExistence type="inferred from homology"/>
<evidence type="ECO:0000256" key="7">
    <source>
        <dbReference type="ARBA" id="ARBA00022989"/>
    </source>
</evidence>
<evidence type="ECO:0000313" key="15">
    <source>
        <dbReference type="Proteomes" id="UP001231189"/>
    </source>
</evidence>
<evidence type="ECO:0000313" key="14">
    <source>
        <dbReference type="EMBL" id="KAK1619105.1"/>
    </source>
</evidence>
<evidence type="ECO:0000256" key="13">
    <source>
        <dbReference type="RuleBase" id="RU000461"/>
    </source>
</evidence>
<gene>
    <name evidence="14" type="ORF">QYE76_024622</name>
</gene>
<dbReference type="EMBL" id="JAUUTY010000006">
    <property type="protein sequence ID" value="KAK1619105.1"/>
    <property type="molecule type" value="Genomic_DNA"/>
</dbReference>